<dbReference type="Proteomes" id="UP000605846">
    <property type="component" value="Unassembled WGS sequence"/>
</dbReference>
<evidence type="ECO:0000313" key="1">
    <source>
        <dbReference type="EMBL" id="KAF7731631.1"/>
    </source>
</evidence>
<accession>A0A8H7BZ17</accession>
<dbReference type="OrthoDB" id="10493965at2759"/>
<keyword evidence="2" id="KW-1185">Reference proteome</keyword>
<evidence type="ECO:0000313" key="2">
    <source>
        <dbReference type="Proteomes" id="UP000605846"/>
    </source>
</evidence>
<proteinExistence type="predicted"/>
<sequence>MSNRPEDAQYGTITLQHLNRIVDRLSTETPLHYLRQRSALHDNQHEEGIPAWPVPPEQLLMGNAEYYIEPEESQDIIPNITEDVINERYYPKHATHMKELVESSKERLKLALETYLDSSKVSASTATEEDQHLSHGKEINTELVLQLNLQMLSTVLDMVACAQEPLDYRSWGQHRLSLVQPIEILQAAKAAGIPAAYVPIRLLMHQLKILFRVVDSVQRRLEAIYSQPMAEDIEAQHVERAKRPKIKSLPINHGLDQELAQMERNVFYKDSPDWFKEVQSKGEDQARFVDDVNKAFFEQRLKHGKPNMFYSPFLLSPEHEKDQ</sequence>
<organism evidence="1 2">
    <name type="scientific">Apophysomyces ossiformis</name>
    <dbReference type="NCBI Taxonomy" id="679940"/>
    <lineage>
        <taxon>Eukaryota</taxon>
        <taxon>Fungi</taxon>
        <taxon>Fungi incertae sedis</taxon>
        <taxon>Mucoromycota</taxon>
        <taxon>Mucoromycotina</taxon>
        <taxon>Mucoromycetes</taxon>
        <taxon>Mucorales</taxon>
        <taxon>Mucorineae</taxon>
        <taxon>Mucoraceae</taxon>
        <taxon>Apophysomyces</taxon>
    </lineage>
</organism>
<name>A0A8H7BZ17_9FUNG</name>
<gene>
    <name evidence="1" type="ORF">EC973_008800</name>
</gene>
<protein>
    <submittedName>
        <fullName evidence="1">Uncharacterized protein</fullName>
    </submittedName>
</protein>
<dbReference type="AlphaFoldDB" id="A0A8H7BZ17"/>
<comment type="caution">
    <text evidence="1">The sequence shown here is derived from an EMBL/GenBank/DDBJ whole genome shotgun (WGS) entry which is preliminary data.</text>
</comment>
<dbReference type="EMBL" id="JABAYA010000008">
    <property type="protein sequence ID" value="KAF7731631.1"/>
    <property type="molecule type" value="Genomic_DNA"/>
</dbReference>
<reference evidence="1" key="1">
    <citation type="submission" date="2020-01" db="EMBL/GenBank/DDBJ databases">
        <title>Genome Sequencing of Three Apophysomyces-Like Fungal Strains Confirms a Novel Fungal Genus in the Mucoromycota with divergent Burkholderia-like Endosymbiotic Bacteria.</title>
        <authorList>
            <person name="Stajich J.E."/>
            <person name="Macias A.M."/>
            <person name="Carter-House D."/>
            <person name="Lovett B."/>
            <person name="Kasson L.R."/>
            <person name="Berry K."/>
            <person name="Grigoriev I."/>
            <person name="Chang Y."/>
            <person name="Spatafora J."/>
            <person name="Kasson M.T."/>
        </authorList>
    </citation>
    <scope>NUCLEOTIDE SEQUENCE</scope>
    <source>
        <strain evidence="1">NRRL A-21654</strain>
    </source>
</reference>